<reference evidence="1 2" key="1">
    <citation type="submission" date="2019-11" db="EMBL/GenBank/DDBJ databases">
        <title>Genome sequences of 17 halophilic strains isolated from different environments.</title>
        <authorList>
            <person name="Furrow R.E."/>
        </authorList>
    </citation>
    <scope>NUCLEOTIDE SEQUENCE [LARGE SCALE GENOMIC DNA]</scope>
    <source>
        <strain evidence="1 2">22502_06_Cabo</strain>
    </source>
</reference>
<comment type="caution">
    <text evidence="1">The sequence shown here is derived from an EMBL/GenBank/DDBJ whole genome shotgun (WGS) entry which is preliminary data.</text>
</comment>
<dbReference type="Proteomes" id="UP000452321">
    <property type="component" value="Unassembled WGS sequence"/>
</dbReference>
<evidence type="ECO:0000313" key="2">
    <source>
        <dbReference type="Proteomes" id="UP000452321"/>
    </source>
</evidence>
<sequence>MGKILSICFLNLFVMISDKLQQADVDPEKDYHLKGDIRRILEGLESDLNHSGLVEEELETLPSDHPVSDLIEAVEVWESSGHEDFENGIQAALTALDDLYELALENEWYSVASYSLLKSMEYREELSGFDPTTEFGEVLDFLHTRFYGKSDVHLGELRTHVQKMLENLETMEDDNISSLLDLVEDRATQQRKNKNYTSERDYLEYQLTIKNQLEEDVFSEQSRMIESYEDEFEQKKSAKSAIKASILERAVVTCQAYLPDEKENTWRLKIRELNKEAIEEMPRRAEEVDISEDVSRIVNQFKQSKKESSSWEALAMLLYSPVGQGDFEKALEIAGEHPAANMLPRHVISGQGDSVGYEPGFGQEEEKAPSSYIPGMEVSNHVLAVALHQLIDENKLFEADFYNVLSLIPGVSIQDEAFLTDALINLFEGRYAESIHIAIPRLESITANVYQEVGKAVTKNQGTVYRQKGLGGLFGLIEEDIDLNFGKYLQYRYTNTSGHNLRNEVAHGQLKYSAANFTQASTIIFDTLRVGARINAEYREV</sequence>
<accession>A0A6B1J121</accession>
<dbReference type="AlphaFoldDB" id="A0A6B1J121"/>
<proteinExistence type="predicted"/>
<organism evidence="1 2">
    <name type="scientific">Halorubrum distributum</name>
    <dbReference type="NCBI Taxonomy" id="29283"/>
    <lineage>
        <taxon>Archaea</taxon>
        <taxon>Methanobacteriati</taxon>
        <taxon>Methanobacteriota</taxon>
        <taxon>Stenosarchaea group</taxon>
        <taxon>Halobacteria</taxon>
        <taxon>Halobacteriales</taxon>
        <taxon>Haloferacaceae</taxon>
        <taxon>Halorubrum</taxon>
        <taxon>Halorubrum distributum group</taxon>
    </lineage>
</organism>
<protein>
    <recommendedName>
        <fullName evidence="3">DUF4209 domain-containing protein</fullName>
    </recommendedName>
</protein>
<gene>
    <name evidence="1" type="ORF">GLW30_12905</name>
</gene>
<evidence type="ECO:0008006" key="3">
    <source>
        <dbReference type="Google" id="ProtNLM"/>
    </source>
</evidence>
<evidence type="ECO:0000313" key="1">
    <source>
        <dbReference type="EMBL" id="MYL68626.1"/>
    </source>
</evidence>
<dbReference type="EMBL" id="WMFC01000017">
    <property type="protein sequence ID" value="MYL68626.1"/>
    <property type="molecule type" value="Genomic_DNA"/>
</dbReference>
<name>A0A6B1J121_9EURY</name>